<organism evidence="7 8">
    <name type="scientific">Azospirillum thermophilum</name>
    <dbReference type="NCBI Taxonomy" id="2202148"/>
    <lineage>
        <taxon>Bacteria</taxon>
        <taxon>Pseudomonadati</taxon>
        <taxon>Pseudomonadota</taxon>
        <taxon>Alphaproteobacteria</taxon>
        <taxon>Rhodospirillales</taxon>
        <taxon>Azospirillaceae</taxon>
        <taxon>Azospirillum</taxon>
    </lineage>
</organism>
<feature type="compositionally biased region" description="Pro residues" evidence="5">
    <location>
        <begin position="306"/>
        <end position="316"/>
    </location>
</feature>
<evidence type="ECO:0000256" key="1">
    <source>
        <dbReference type="ARBA" id="ARBA00022679"/>
    </source>
</evidence>
<dbReference type="PANTHER" id="PTHR43289">
    <property type="entry name" value="MITOGEN-ACTIVATED PROTEIN KINASE KINASE KINASE 20-RELATED"/>
    <property type="match status" value="1"/>
</dbReference>
<dbReference type="PROSITE" id="PS50011">
    <property type="entry name" value="PROTEIN_KINASE_DOM"/>
    <property type="match status" value="1"/>
</dbReference>
<evidence type="ECO:0000256" key="3">
    <source>
        <dbReference type="ARBA" id="ARBA00022777"/>
    </source>
</evidence>
<dbReference type="OrthoDB" id="8456171at2"/>
<keyword evidence="2" id="KW-0547">Nucleotide-binding</keyword>
<keyword evidence="3 7" id="KW-0418">Kinase</keyword>
<accession>A0A2S2CLX9</accession>
<evidence type="ECO:0000313" key="7">
    <source>
        <dbReference type="EMBL" id="AWK85481.1"/>
    </source>
</evidence>
<dbReference type="Gene3D" id="1.10.510.10">
    <property type="entry name" value="Transferase(Phosphotransferase) domain 1"/>
    <property type="match status" value="1"/>
</dbReference>
<proteinExistence type="predicted"/>
<feature type="compositionally biased region" description="Pro residues" evidence="5">
    <location>
        <begin position="325"/>
        <end position="335"/>
    </location>
</feature>
<evidence type="ECO:0000256" key="4">
    <source>
        <dbReference type="ARBA" id="ARBA00022840"/>
    </source>
</evidence>
<dbReference type="SUPFAM" id="SSF56112">
    <property type="entry name" value="Protein kinase-like (PK-like)"/>
    <property type="match status" value="1"/>
</dbReference>
<dbReference type="Gene3D" id="3.30.200.20">
    <property type="entry name" value="Phosphorylase Kinase, domain 1"/>
    <property type="match status" value="1"/>
</dbReference>
<evidence type="ECO:0000259" key="6">
    <source>
        <dbReference type="PROSITE" id="PS50011"/>
    </source>
</evidence>
<dbReference type="Pfam" id="PF14326">
    <property type="entry name" value="DUF4384"/>
    <property type="match status" value="1"/>
</dbReference>
<dbReference type="InterPro" id="IPR025493">
    <property type="entry name" value="DUF4384"/>
</dbReference>
<keyword evidence="4" id="KW-0067">ATP-binding</keyword>
<feature type="domain" description="Protein kinase" evidence="6">
    <location>
        <begin position="26"/>
        <end position="324"/>
    </location>
</feature>
<dbReference type="PANTHER" id="PTHR43289:SF6">
    <property type="entry name" value="SERINE_THREONINE-PROTEIN KINASE NEKL-3"/>
    <property type="match status" value="1"/>
</dbReference>
<dbReference type="GO" id="GO:0004674">
    <property type="term" value="F:protein serine/threonine kinase activity"/>
    <property type="evidence" value="ECO:0007669"/>
    <property type="project" value="UniProtKB-KW"/>
</dbReference>
<evidence type="ECO:0000256" key="2">
    <source>
        <dbReference type="ARBA" id="ARBA00022741"/>
    </source>
</evidence>
<keyword evidence="1" id="KW-0808">Transferase</keyword>
<evidence type="ECO:0000256" key="5">
    <source>
        <dbReference type="SAM" id="MobiDB-lite"/>
    </source>
</evidence>
<dbReference type="GO" id="GO:0005524">
    <property type="term" value="F:ATP binding"/>
    <property type="evidence" value="ECO:0007669"/>
    <property type="project" value="UniProtKB-KW"/>
</dbReference>
<sequence>MDAAPMDSRPSSRRTSSPGRHRLGKYEGLEEIGRPPGGATLYSAADPATGRAVTLACVALSAFAGRDADLDRFRRDARVASRLIHPAILRIHASGEHGGTAFLACDPAAGRTLAQLLAEQAPLAAGEAVAITAAILEAVDHAHRAGLVHGLIAPEAVWIGEDRTVRVGWFGLAALAAPRATVGDDLKAVGGLLDRMLAGRSLTVELTGILAQATAPRPEDRFASAAAFRSALLDAGPSPPAGPKTRRRLPVLLPGAALALLVAAGLLILDRRPAPPSPPAAAVVEPRPASAPPGPQPAELQSPAAESPPPSPPAPVQPAEAPAAVPVPPPLPARPSPEAVRNALRDVTCALPTVGEHDGRLLIGGTAAGEAARRAVQDLTARLAGGWPYGIEIATAPAELCDPLTVAAAPLAANAALDRPLALRLVTEAGPLRADESLVLEVETPPGRPLHLQVDYFTADGTVVHLLPNPSETGSLTEPAATRRLGERSAGGRFWTIGPPFGQELLLVLASPAPLSVGGRPEAEPASAYLAALRRALRESGSVEGGHVLAAARFIATAP</sequence>
<dbReference type="Pfam" id="PF00069">
    <property type="entry name" value="Pkinase"/>
    <property type="match status" value="1"/>
</dbReference>
<evidence type="ECO:0000313" key="8">
    <source>
        <dbReference type="Proteomes" id="UP000245629"/>
    </source>
</evidence>
<name>A0A2S2CLX9_9PROT</name>
<feature type="region of interest" description="Disordered" evidence="5">
    <location>
        <begin position="1"/>
        <end position="30"/>
    </location>
</feature>
<gene>
    <name evidence="7" type="ORF">DEW08_04255</name>
</gene>
<dbReference type="InterPro" id="IPR011009">
    <property type="entry name" value="Kinase-like_dom_sf"/>
</dbReference>
<dbReference type="SMART" id="SM00220">
    <property type="entry name" value="S_TKc"/>
    <property type="match status" value="1"/>
</dbReference>
<keyword evidence="8" id="KW-1185">Reference proteome</keyword>
<dbReference type="InterPro" id="IPR000719">
    <property type="entry name" value="Prot_kinase_dom"/>
</dbReference>
<protein>
    <submittedName>
        <fullName evidence="7">Serine/threonine protein kinase</fullName>
    </submittedName>
</protein>
<dbReference type="Proteomes" id="UP000245629">
    <property type="component" value="Chromosome 1"/>
</dbReference>
<dbReference type="AlphaFoldDB" id="A0A2S2CLX9"/>
<dbReference type="EMBL" id="CP029352">
    <property type="protein sequence ID" value="AWK85481.1"/>
    <property type="molecule type" value="Genomic_DNA"/>
</dbReference>
<feature type="region of interest" description="Disordered" evidence="5">
    <location>
        <begin position="275"/>
        <end position="337"/>
    </location>
</feature>
<reference evidence="8" key="1">
    <citation type="submission" date="2018-05" db="EMBL/GenBank/DDBJ databases">
        <title>Azospirillum thermophila sp. nov., a novel isolated from hot spring.</title>
        <authorList>
            <person name="Zhao Z."/>
        </authorList>
    </citation>
    <scope>NUCLEOTIDE SEQUENCE [LARGE SCALE GENOMIC DNA]</scope>
    <source>
        <strain evidence="8">CFH 70021</strain>
    </source>
</reference>
<dbReference type="KEGG" id="azz:DEW08_04255"/>
<keyword evidence="7" id="KW-0723">Serine/threonine-protein kinase</keyword>